<evidence type="ECO:0000256" key="2">
    <source>
        <dbReference type="ARBA" id="ARBA00005548"/>
    </source>
</evidence>
<protein>
    <recommendedName>
        <fullName evidence="10">DNA repair protein RAD14</fullName>
    </recommendedName>
</protein>
<evidence type="ECO:0000256" key="5">
    <source>
        <dbReference type="ARBA" id="ARBA00022771"/>
    </source>
</evidence>
<dbReference type="InterPro" id="IPR009061">
    <property type="entry name" value="DNA-bd_dom_put_sf"/>
</dbReference>
<reference evidence="13" key="1">
    <citation type="submission" date="2020-07" db="EMBL/GenBank/DDBJ databases">
        <title>Draft Genome Sequence of a Deep-Sea Yeast, Naganishia (Cryptococcus) liquefaciens strain N6.</title>
        <authorList>
            <person name="Han Y.W."/>
            <person name="Kajitani R."/>
            <person name="Morimoto H."/>
            <person name="Parhat M."/>
            <person name="Tsubouchi H."/>
            <person name="Bakenova O."/>
            <person name="Ogata M."/>
            <person name="Argunhan B."/>
            <person name="Aoki R."/>
            <person name="Kajiwara S."/>
            <person name="Itoh T."/>
            <person name="Iwasaki H."/>
        </authorList>
    </citation>
    <scope>NUCLEOTIDE SEQUENCE</scope>
    <source>
        <strain evidence="13">N6</strain>
    </source>
</reference>
<feature type="region of interest" description="Disordered" evidence="11">
    <location>
        <begin position="1"/>
        <end position="21"/>
    </location>
</feature>
<evidence type="ECO:0000313" key="13">
    <source>
        <dbReference type="EMBL" id="GHJ89721.1"/>
    </source>
</evidence>
<keyword evidence="7" id="KW-0238">DNA-binding</keyword>
<keyword evidence="9" id="KW-0539">Nucleus</keyword>
<evidence type="ECO:0000256" key="11">
    <source>
        <dbReference type="SAM" id="MobiDB-lite"/>
    </source>
</evidence>
<evidence type="ECO:0000256" key="3">
    <source>
        <dbReference type="ARBA" id="ARBA00022723"/>
    </source>
</evidence>
<evidence type="ECO:0000256" key="10">
    <source>
        <dbReference type="ARBA" id="ARBA00072989"/>
    </source>
</evidence>
<proteinExistence type="inferred from homology"/>
<evidence type="ECO:0000256" key="4">
    <source>
        <dbReference type="ARBA" id="ARBA00022763"/>
    </source>
</evidence>
<dbReference type="AlphaFoldDB" id="A0A8H3TZG7"/>
<dbReference type="Gene3D" id="3.90.530.10">
    <property type="entry name" value="XPA C-terminal domain"/>
    <property type="match status" value="1"/>
</dbReference>
<evidence type="ECO:0000256" key="8">
    <source>
        <dbReference type="ARBA" id="ARBA00023204"/>
    </source>
</evidence>
<name>A0A8H3TZG7_9TREE</name>
<dbReference type="PANTHER" id="PTHR10142:SF0">
    <property type="entry name" value="DNA REPAIR PROTEIN COMPLEMENTING XP-A CELLS"/>
    <property type="match status" value="1"/>
</dbReference>
<keyword evidence="5" id="KW-0863">Zinc-finger</keyword>
<comment type="subcellular location">
    <subcellularLocation>
        <location evidence="1">Nucleus</location>
    </subcellularLocation>
</comment>
<dbReference type="GO" id="GO:0000110">
    <property type="term" value="C:nucleotide-excision repair factor 1 complex"/>
    <property type="evidence" value="ECO:0007669"/>
    <property type="project" value="TreeGrafter"/>
</dbReference>
<dbReference type="GO" id="GO:1901255">
    <property type="term" value="P:nucleotide-excision repair involved in interstrand cross-link repair"/>
    <property type="evidence" value="ECO:0007669"/>
    <property type="project" value="TreeGrafter"/>
</dbReference>
<keyword evidence="14" id="KW-1185">Reference proteome</keyword>
<dbReference type="EMBL" id="BLZA01000049">
    <property type="protein sequence ID" value="GHJ89721.1"/>
    <property type="molecule type" value="Genomic_DNA"/>
</dbReference>
<keyword evidence="8" id="KW-0234">DNA repair</keyword>
<organism evidence="13 14">
    <name type="scientific">Naganishia liquefaciens</name>
    <dbReference type="NCBI Taxonomy" id="104408"/>
    <lineage>
        <taxon>Eukaryota</taxon>
        <taxon>Fungi</taxon>
        <taxon>Dikarya</taxon>
        <taxon>Basidiomycota</taxon>
        <taxon>Agaricomycotina</taxon>
        <taxon>Tremellomycetes</taxon>
        <taxon>Filobasidiales</taxon>
        <taxon>Filobasidiaceae</taxon>
        <taxon>Naganishia</taxon>
    </lineage>
</organism>
<dbReference type="Pfam" id="PF05181">
    <property type="entry name" value="XPA_C"/>
    <property type="match status" value="1"/>
</dbReference>
<dbReference type="Proteomes" id="UP000620104">
    <property type="component" value="Unassembled WGS sequence"/>
</dbReference>
<feature type="domain" description="XPA C-terminal" evidence="12">
    <location>
        <begin position="170"/>
        <end position="220"/>
    </location>
</feature>
<gene>
    <name evidence="13" type="ORF">NliqN6_6123</name>
</gene>
<sequence length="316" mass="36561">MSSSELTPAQQRQAQLARLKAKNKLKQAAEAAKATRKVQANFVNTTPAQPTSSRNAVAGQATAADLPIAPLPRDSRLGKYFEYDLSKLHNSKGGFLTEEDGDAGAKTVAQILREKARERQKIKEGEEPAIHANSSPRCFECGTLEIDYQFYKVFSHVRVCKACKNKLPEKYSLLTKTECREDYLLTDDELKDENLLPHLLRANPHASTYSNMMLYLRFQVEEVAWKKWGGEEGLDAEWERREEQKRQRKERKFEEGLKELRRRTRNNVWQRREDARHEHTWEEYLTDDPNTISENGMRKVRRVCTDCGFEIDVEVL</sequence>
<dbReference type="NCBIfam" id="TIGR00598">
    <property type="entry name" value="rad14"/>
    <property type="match status" value="1"/>
</dbReference>
<dbReference type="InterPro" id="IPR037129">
    <property type="entry name" value="XPA_sf"/>
</dbReference>
<evidence type="ECO:0000259" key="12">
    <source>
        <dbReference type="Pfam" id="PF05181"/>
    </source>
</evidence>
<evidence type="ECO:0000256" key="6">
    <source>
        <dbReference type="ARBA" id="ARBA00022833"/>
    </source>
</evidence>
<dbReference type="FunFam" id="3.90.530.10:FF:000003">
    <property type="entry name" value="Dna repair rad14 protein"/>
    <property type="match status" value="1"/>
</dbReference>
<dbReference type="GO" id="GO:0008270">
    <property type="term" value="F:zinc ion binding"/>
    <property type="evidence" value="ECO:0007669"/>
    <property type="project" value="UniProtKB-KW"/>
</dbReference>
<feature type="compositionally biased region" description="Low complexity" evidence="11">
    <location>
        <begin position="9"/>
        <end position="18"/>
    </location>
</feature>
<comment type="caution">
    <text evidence="13">The sequence shown here is derived from an EMBL/GenBank/DDBJ whole genome shotgun (WGS) entry which is preliminary data.</text>
</comment>
<dbReference type="InterPro" id="IPR022656">
    <property type="entry name" value="XPA_C"/>
</dbReference>
<comment type="similarity">
    <text evidence="2">Belongs to the XPA family.</text>
</comment>
<dbReference type="GO" id="GO:0003684">
    <property type="term" value="F:damaged DNA binding"/>
    <property type="evidence" value="ECO:0007669"/>
    <property type="project" value="InterPro"/>
</dbReference>
<evidence type="ECO:0000313" key="14">
    <source>
        <dbReference type="Proteomes" id="UP000620104"/>
    </source>
</evidence>
<evidence type="ECO:0000256" key="1">
    <source>
        <dbReference type="ARBA" id="ARBA00004123"/>
    </source>
</evidence>
<keyword evidence="4" id="KW-0227">DNA damage</keyword>
<keyword evidence="3" id="KW-0479">Metal-binding</keyword>
<accession>A0A8H3TZG7</accession>
<dbReference type="GO" id="GO:0006284">
    <property type="term" value="P:base-excision repair"/>
    <property type="evidence" value="ECO:0007669"/>
    <property type="project" value="TreeGrafter"/>
</dbReference>
<dbReference type="InterPro" id="IPR000465">
    <property type="entry name" value="XPA/RAD14"/>
</dbReference>
<dbReference type="GO" id="GO:0000715">
    <property type="term" value="P:nucleotide-excision repair, DNA damage recognition"/>
    <property type="evidence" value="ECO:0007669"/>
    <property type="project" value="TreeGrafter"/>
</dbReference>
<evidence type="ECO:0000256" key="9">
    <source>
        <dbReference type="ARBA" id="ARBA00023242"/>
    </source>
</evidence>
<dbReference type="OrthoDB" id="68328at2759"/>
<dbReference type="CDD" id="cd21077">
    <property type="entry name" value="DBD_Rad14"/>
    <property type="match status" value="1"/>
</dbReference>
<dbReference type="GO" id="GO:0070914">
    <property type="term" value="P:UV-damage excision repair"/>
    <property type="evidence" value="ECO:0007669"/>
    <property type="project" value="TreeGrafter"/>
</dbReference>
<keyword evidence="6" id="KW-0862">Zinc</keyword>
<dbReference type="PANTHER" id="PTHR10142">
    <property type="entry name" value="DNA REPAIR PROTEIN COMPLEMENTING XP-A CELLS"/>
    <property type="match status" value="1"/>
</dbReference>
<evidence type="ECO:0000256" key="7">
    <source>
        <dbReference type="ARBA" id="ARBA00023125"/>
    </source>
</evidence>
<dbReference type="SUPFAM" id="SSF46955">
    <property type="entry name" value="Putative DNA-binding domain"/>
    <property type="match status" value="1"/>
</dbReference>